<sequence length="277" mass="31740">MSPSIVYRQVTDIQRLKEIVKFQEWIWSIESVTMLPHLIAAIHNGGVVIGAFDEEKLVGFCYGFAGFKESQNLLISHMMGIHPEYRNMGIGESLKISQKSWAADYGYTKIVWTYDPLESRNGYLNIHKLGGYVRTYYKEYYGEMTDEINKGMPADRFLVEWDVHGAEKELMKRTEVDLDVIDLLVDGEAVAGGLISPIGTLQELVDDYYAVAVPKDIHFIKKQSIKIAQLWRHELREAFEKAFSSGYRVVDVIRHKDDAAMNYYILQREKTSSGAHT</sequence>
<dbReference type="RefSeq" id="WP_378141033.1">
    <property type="nucleotide sequence ID" value="NZ_JBHSEF010000016.1"/>
</dbReference>
<dbReference type="Pfam" id="PF00583">
    <property type="entry name" value="Acetyltransf_1"/>
    <property type="match status" value="1"/>
</dbReference>
<feature type="domain" description="N-acetyltransferase" evidence="1">
    <location>
        <begin position="5"/>
        <end position="149"/>
    </location>
</feature>
<dbReference type="InterPro" id="IPR000182">
    <property type="entry name" value="GNAT_dom"/>
</dbReference>
<dbReference type="PROSITE" id="PS51186">
    <property type="entry name" value="GNAT"/>
    <property type="match status" value="1"/>
</dbReference>
<reference evidence="3" key="1">
    <citation type="journal article" date="2019" name="Int. J. Syst. Evol. Microbiol.">
        <title>The Global Catalogue of Microorganisms (GCM) 10K type strain sequencing project: providing services to taxonomists for standard genome sequencing and annotation.</title>
        <authorList>
            <consortium name="The Broad Institute Genomics Platform"/>
            <consortium name="The Broad Institute Genome Sequencing Center for Infectious Disease"/>
            <person name="Wu L."/>
            <person name="Ma J."/>
        </authorList>
    </citation>
    <scope>NUCLEOTIDE SEQUENCE [LARGE SCALE GENOMIC DNA]</scope>
    <source>
        <strain evidence="3">CCUG 50353</strain>
    </source>
</reference>
<proteinExistence type="predicted"/>
<accession>A0ABV8UW51</accession>
<evidence type="ECO:0000313" key="2">
    <source>
        <dbReference type="EMBL" id="MFC4354753.1"/>
    </source>
</evidence>
<evidence type="ECO:0000259" key="1">
    <source>
        <dbReference type="PROSITE" id="PS51186"/>
    </source>
</evidence>
<dbReference type="InterPro" id="IPR038764">
    <property type="entry name" value="GNAT_N_AcTrfase_prd"/>
</dbReference>
<dbReference type="Gene3D" id="3.40.630.30">
    <property type="match status" value="1"/>
</dbReference>
<organism evidence="2 3">
    <name type="scientific">Chryseomicrobium palamuruense</name>
    <dbReference type="NCBI Taxonomy" id="682973"/>
    <lineage>
        <taxon>Bacteria</taxon>
        <taxon>Bacillati</taxon>
        <taxon>Bacillota</taxon>
        <taxon>Bacilli</taxon>
        <taxon>Bacillales</taxon>
        <taxon>Caryophanaceae</taxon>
        <taxon>Chryseomicrobium</taxon>
    </lineage>
</organism>
<name>A0ABV8UW51_9BACL</name>
<dbReference type="InterPro" id="IPR016181">
    <property type="entry name" value="Acyl_CoA_acyltransferase"/>
</dbReference>
<evidence type="ECO:0000313" key="3">
    <source>
        <dbReference type="Proteomes" id="UP001595733"/>
    </source>
</evidence>
<dbReference type="EMBL" id="JBHSEF010000016">
    <property type="protein sequence ID" value="MFC4354753.1"/>
    <property type="molecule type" value="Genomic_DNA"/>
</dbReference>
<protein>
    <submittedName>
        <fullName evidence="2">GNAT family N-acetyltransferase</fullName>
        <ecNumber evidence="2">2.3.1.-</ecNumber>
    </submittedName>
</protein>
<dbReference type="SUPFAM" id="SSF55729">
    <property type="entry name" value="Acyl-CoA N-acyltransferases (Nat)"/>
    <property type="match status" value="1"/>
</dbReference>
<dbReference type="CDD" id="cd04301">
    <property type="entry name" value="NAT_SF"/>
    <property type="match status" value="1"/>
</dbReference>
<gene>
    <name evidence="2" type="ORF">ACFO0S_06725</name>
</gene>
<dbReference type="Proteomes" id="UP001595733">
    <property type="component" value="Unassembled WGS sequence"/>
</dbReference>
<keyword evidence="2" id="KW-0012">Acyltransferase</keyword>
<comment type="caution">
    <text evidence="2">The sequence shown here is derived from an EMBL/GenBank/DDBJ whole genome shotgun (WGS) entry which is preliminary data.</text>
</comment>
<keyword evidence="3" id="KW-1185">Reference proteome</keyword>
<dbReference type="PANTHER" id="PTHR41700">
    <property type="entry name" value="GCN5-RELATED N-ACETYLTRANSFERASE"/>
    <property type="match status" value="1"/>
</dbReference>
<keyword evidence="2" id="KW-0808">Transferase</keyword>
<dbReference type="PANTHER" id="PTHR41700:SF1">
    <property type="entry name" value="N-ACETYLTRANSFERASE DOMAIN-CONTAINING PROTEIN"/>
    <property type="match status" value="1"/>
</dbReference>
<dbReference type="GO" id="GO:0016746">
    <property type="term" value="F:acyltransferase activity"/>
    <property type="evidence" value="ECO:0007669"/>
    <property type="project" value="UniProtKB-KW"/>
</dbReference>
<dbReference type="EC" id="2.3.1.-" evidence="2"/>